<keyword evidence="2" id="KW-1185">Reference proteome</keyword>
<accession>A0A0C3ICW4</accession>
<evidence type="ECO:0000313" key="1">
    <source>
        <dbReference type="EMBL" id="KIN94867.1"/>
    </source>
</evidence>
<name>A0A0C3ICW4_PISTI</name>
<dbReference type="EMBL" id="KN832083">
    <property type="protein sequence ID" value="KIN94867.1"/>
    <property type="molecule type" value="Genomic_DNA"/>
</dbReference>
<proteinExistence type="predicted"/>
<dbReference type="Proteomes" id="UP000054217">
    <property type="component" value="Unassembled WGS sequence"/>
</dbReference>
<sequence>MQLREQMHTRTFGRVSLKVGVLCTKRKNFDWSDASTDRRRLRHFCDMLSISRYHCFPTSICQKECW</sequence>
<reference evidence="1 2" key="1">
    <citation type="submission" date="2014-04" db="EMBL/GenBank/DDBJ databases">
        <authorList>
            <consortium name="DOE Joint Genome Institute"/>
            <person name="Kuo A."/>
            <person name="Kohler A."/>
            <person name="Costa M.D."/>
            <person name="Nagy L.G."/>
            <person name="Floudas D."/>
            <person name="Copeland A."/>
            <person name="Barry K.W."/>
            <person name="Cichocki N."/>
            <person name="Veneault-Fourrey C."/>
            <person name="LaButti K."/>
            <person name="Lindquist E.A."/>
            <person name="Lipzen A."/>
            <person name="Lundell T."/>
            <person name="Morin E."/>
            <person name="Murat C."/>
            <person name="Sun H."/>
            <person name="Tunlid A."/>
            <person name="Henrissat B."/>
            <person name="Grigoriev I.V."/>
            <person name="Hibbett D.S."/>
            <person name="Martin F."/>
            <person name="Nordberg H.P."/>
            <person name="Cantor M.N."/>
            <person name="Hua S.X."/>
        </authorList>
    </citation>
    <scope>NUCLEOTIDE SEQUENCE [LARGE SCALE GENOMIC DNA]</scope>
    <source>
        <strain evidence="1 2">Marx 270</strain>
    </source>
</reference>
<gene>
    <name evidence="1" type="ORF">M404DRAFT_1007999</name>
</gene>
<dbReference type="InParanoid" id="A0A0C3ICW4"/>
<dbReference type="AlphaFoldDB" id="A0A0C3ICW4"/>
<dbReference type="HOGENOM" id="CLU_2832194_0_0_1"/>
<reference evidence="2" key="2">
    <citation type="submission" date="2015-01" db="EMBL/GenBank/DDBJ databases">
        <title>Evolutionary Origins and Diversification of the Mycorrhizal Mutualists.</title>
        <authorList>
            <consortium name="DOE Joint Genome Institute"/>
            <consortium name="Mycorrhizal Genomics Consortium"/>
            <person name="Kohler A."/>
            <person name="Kuo A."/>
            <person name="Nagy L.G."/>
            <person name="Floudas D."/>
            <person name="Copeland A."/>
            <person name="Barry K.W."/>
            <person name="Cichocki N."/>
            <person name="Veneault-Fourrey C."/>
            <person name="LaButti K."/>
            <person name="Lindquist E.A."/>
            <person name="Lipzen A."/>
            <person name="Lundell T."/>
            <person name="Morin E."/>
            <person name="Murat C."/>
            <person name="Riley R."/>
            <person name="Ohm R."/>
            <person name="Sun H."/>
            <person name="Tunlid A."/>
            <person name="Henrissat B."/>
            <person name="Grigoriev I.V."/>
            <person name="Hibbett D.S."/>
            <person name="Martin F."/>
        </authorList>
    </citation>
    <scope>NUCLEOTIDE SEQUENCE [LARGE SCALE GENOMIC DNA]</scope>
    <source>
        <strain evidence="2">Marx 270</strain>
    </source>
</reference>
<organism evidence="1 2">
    <name type="scientific">Pisolithus tinctorius Marx 270</name>
    <dbReference type="NCBI Taxonomy" id="870435"/>
    <lineage>
        <taxon>Eukaryota</taxon>
        <taxon>Fungi</taxon>
        <taxon>Dikarya</taxon>
        <taxon>Basidiomycota</taxon>
        <taxon>Agaricomycotina</taxon>
        <taxon>Agaricomycetes</taxon>
        <taxon>Agaricomycetidae</taxon>
        <taxon>Boletales</taxon>
        <taxon>Sclerodermatineae</taxon>
        <taxon>Pisolithaceae</taxon>
        <taxon>Pisolithus</taxon>
    </lineage>
</organism>
<protein>
    <submittedName>
        <fullName evidence="1">Uncharacterized protein</fullName>
    </submittedName>
</protein>
<evidence type="ECO:0000313" key="2">
    <source>
        <dbReference type="Proteomes" id="UP000054217"/>
    </source>
</evidence>